<dbReference type="NCBIfam" id="TIGR03319">
    <property type="entry name" value="RNase_Y"/>
    <property type="match status" value="1"/>
</dbReference>
<dbReference type="SUPFAM" id="SSF54791">
    <property type="entry name" value="Eukaryotic type KH-domain (KH-domain type I)"/>
    <property type="match status" value="1"/>
</dbReference>
<gene>
    <name evidence="5 9" type="primary">rny</name>
    <name evidence="9" type="ORF">COT77_01745</name>
</gene>
<dbReference type="InterPro" id="IPR004087">
    <property type="entry name" value="KH_dom"/>
</dbReference>
<dbReference type="EMBL" id="PEZV01000014">
    <property type="protein sequence ID" value="PIT97386.1"/>
    <property type="molecule type" value="Genomic_DNA"/>
</dbReference>
<dbReference type="Pfam" id="PF12072">
    <property type="entry name" value="RNase_Y_N"/>
    <property type="match status" value="1"/>
</dbReference>
<evidence type="ECO:0000313" key="10">
    <source>
        <dbReference type="Proteomes" id="UP000228596"/>
    </source>
</evidence>
<sequence length="498" mass="55723">MSLALTIILIAAGVVVGATAGFLVRQQTLGKRLKESENKSKELILEAKNEALKIKETTEKERDKALSEIKEVENTLQKREASLDERISSFEMEKKNIEKQEADIERIKSELKDIERRQLTELEKVAKLKKEDARNELIKSIEKEYQDEIILKIRELKAVLKENSEAEAQKIIATSIQRIANEYTTEHTTMSVHIPNDEMKGRIIGKEGRNIQAFERATGVDLIIDETPDTVLLSSFNPVRRYIAKVALEKLIADGRIQPSRIEEVFAKVQTEVKKEAKEAGEHAALDNGVRGLHPDLMKILGNLKYRVSYGQNILAHSVEVANIGAILAAEVGADVNIVKKAGLLHDIGKAVSQEVTGAHHHISGEIAKKYGISDDVVHAIMAHHDDVEPKTVEAVIVKAADAISGARPGARRETLENYTQRLKDLENVANSFEGVDKSFAIQAGREIRIIVRPEQITDLEAIKLSKDIARKIERDLQYPGMIKVNVIRETRSEEYAR</sequence>
<evidence type="ECO:0000256" key="2">
    <source>
        <dbReference type="ARBA" id="ARBA00022759"/>
    </source>
</evidence>
<dbReference type="PANTHER" id="PTHR12826">
    <property type="entry name" value="RIBONUCLEASE Y"/>
    <property type="match status" value="1"/>
</dbReference>
<comment type="caution">
    <text evidence="9">The sequence shown here is derived from an EMBL/GenBank/DDBJ whole genome shotgun (WGS) entry which is preliminary data.</text>
</comment>
<dbReference type="Gene3D" id="1.10.3210.10">
    <property type="entry name" value="Hypothetical protein af1432"/>
    <property type="match status" value="1"/>
</dbReference>
<keyword evidence="2 5" id="KW-0255">Endonuclease</keyword>
<dbReference type="PROSITE" id="PS50084">
    <property type="entry name" value="KH_TYPE_1"/>
    <property type="match status" value="1"/>
</dbReference>
<evidence type="ECO:0000256" key="1">
    <source>
        <dbReference type="ARBA" id="ARBA00022722"/>
    </source>
</evidence>
<dbReference type="InterPro" id="IPR022711">
    <property type="entry name" value="RNase_Y_N"/>
</dbReference>
<dbReference type="CDD" id="cd22431">
    <property type="entry name" value="KH-I_RNaseY"/>
    <property type="match status" value="1"/>
</dbReference>
<proteinExistence type="inferred from homology"/>
<accession>A0A2M6WXD4</accession>
<keyword evidence="7" id="KW-0175">Coiled coil</keyword>
<dbReference type="InterPro" id="IPR006675">
    <property type="entry name" value="HDIG_dom"/>
</dbReference>
<dbReference type="GO" id="GO:0006402">
    <property type="term" value="P:mRNA catabolic process"/>
    <property type="evidence" value="ECO:0007669"/>
    <property type="project" value="UniProtKB-UniRule"/>
</dbReference>
<evidence type="ECO:0000259" key="8">
    <source>
        <dbReference type="PROSITE" id="PS51831"/>
    </source>
</evidence>
<dbReference type="InterPro" id="IPR017705">
    <property type="entry name" value="Ribonuclease_Y"/>
</dbReference>
<dbReference type="GO" id="GO:0016787">
    <property type="term" value="F:hydrolase activity"/>
    <property type="evidence" value="ECO:0007669"/>
    <property type="project" value="UniProtKB-KW"/>
</dbReference>
<comment type="similarity">
    <text evidence="5">Belongs to the RNase Y family.</text>
</comment>
<evidence type="ECO:0000256" key="3">
    <source>
        <dbReference type="ARBA" id="ARBA00022801"/>
    </source>
</evidence>
<evidence type="ECO:0000256" key="6">
    <source>
        <dbReference type="NCBIfam" id="TIGR03319"/>
    </source>
</evidence>
<dbReference type="NCBIfam" id="TIGR00277">
    <property type="entry name" value="HDIG"/>
    <property type="match status" value="1"/>
</dbReference>
<comment type="function">
    <text evidence="5">Endoribonuclease that initiates mRNA decay.</text>
</comment>
<dbReference type="Pfam" id="PF01966">
    <property type="entry name" value="HD"/>
    <property type="match status" value="1"/>
</dbReference>
<dbReference type="PANTHER" id="PTHR12826:SF15">
    <property type="entry name" value="RIBONUCLEASE Y"/>
    <property type="match status" value="1"/>
</dbReference>
<dbReference type="SMART" id="SM00471">
    <property type="entry name" value="HDc"/>
    <property type="match status" value="1"/>
</dbReference>
<evidence type="ECO:0000256" key="7">
    <source>
        <dbReference type="SAM" id="Coils"/>
    </source>
</evidence>
<feature type="domain" description="HD" evidence="8">
    <location>
        <begin position="314"/>
        <end position="407"/>
    </location>
</feature>
<dbReference type="InterPro" id="IPR004088">
    <property type="entry name" value="KH_dom_type_1"/>
</dbReference>
<dbReference type="SUPFAM" id="SSF109604">
    <property type="entry name" value="HD-domain/PDEase-like"/>
    <property type="match status" value="1"/>
</dbReference>
<feature type="coiled-coil region" evidence="7">
    <location>
        <begin position="33"/>
        <end position="136"/>
    </location>
</feature>
<organism evidence="9 10">
    <name type="scientific">Candidatus Berkelbacteria bacterium CG10_big_fil_rev_8_21_14_0_10_41_12</name>
    <dbReference type="NCBI Taxonomy" id="1974513"/>
    <lineage>
        <taxon>Bacteria</taxon>
        <taxon>Candidatus Berkelbacteria</taxon>
    </lineage>
</organism>
<dbReference type="HAMAP" id="MF_00335">
    <property type="entry name" value="RNase_Y"/>
    <property type="match status" value="1"/>
</dbReference>
<dbReference type="Proteomes" id="UP000228596">
    <property type="component" value="Unassembled WGS sequence"/>
</dbReference>
<evidence type="ECO:0000256" key="4">
    <source>
        <dbReference type="ARBA" id="ARBA00022884"/>
    </source>
</evidence>
<dbReference type="GO" id="GO:0005886">
    <property type="term" value="C:plasma membrane"/>
    <property type="evidence" value="ECO:0007669"/>
    <property type="project" value="UniProtKB-UniRule"/>
</dbReference>
<dbReference type="PROSITE" id="PS51831">
    <property type="entry name" value="HD"/>
    <property type="match status" value="1"/>
</dbReference>
<dbReference type="InterPro" id="IPR003607">
    <property type="entry name" value="HD/PDEase_dom"/>
</dbReference>
<keyword evidence="3 5" id="KW-0378">Hydrolase</keyword>
<name>A0A2M6WXD4_9BACT</name>
<dbReference type="CDD" id="cd00077">
    <property type="entry name" value="HDc"/>
    <property type="match status" value="1"/>
</dbReference>
<dbReference type="InterPro" id="IPR036612">
    <property type="entry name" value="KH_dom_type_1_sf"/>
</dbReference>
<dbReference type="GO" id="GO:0003723">
    <property type="term" value="F:RNA binding"/>
    <property type="evidence" value="ECO:0007669"/>
    <property type="project" value="UniProtKB-UniRule"/>
</dbReference>
<dbReference type="SMART" id="SM00322">
    <property type="entry name" value="KH"/>
    <property type="match status" value="1"/>
</dbReference>
<dbReference type="InterPro" id="IPR006674">
    <property type="entry name" value="HD_domain"/>
</dbReference>
<reference evidence="10" key="1">
    <citation type="submission" date="2017-09" db="EMBL/GenBank/DDBJ databases">
        <title>Depth-based differentiation of microbial function through sediment-hosted aquifers and enrichment of novel symbionts in the deep terrestrial subsurface.</title>
        <authorList>
            <person name="Probst A.J."/>
            <person name="Ladd B."/>
            <person name="Jarett J.K."/>
            <person name="Geller-Mcgrath D.E."/>
            <person name="Sieber C.M.K."/>
            <person name="Emerson J.B."/>
            <person name="Anantharaman K."/>
            <person name="Thomas B.C."/>
            <person name="Malmstrom R."/>
            <person name="Stieglmeier M."/>
            <person name="Klingl A."/>
            <person name="Woyke T."/>
            <person name="Ryan C.M."/>
            <person name="Banfield J.F."/>
        </authorList>
    </citation>
    <scope>NUCLEOTIDE SEQUENCE [LARGE SCALE GENOMIC DNA]</scope>
</reference>
<dbReference type="Pfam" id="PF00013">
    <property type="entry name" value="KH_1"/>
    <property type="match status" value="1"/>
</dbReference>
<keyword evidence="1 5" id="KW-0540">Nuclease</keyword>
<dbReference type="GO" id="GO:0004521">
    <property type="term" value="F:RNA endonuclease activity"/>
    <property type="evidence" value="ECO:0007669"/>
    <property type="project" value="UniProtKB-UniRule"/>
</dbReference>
<keyword evidence="4 5" id="KW-0694">RNA-binding</keyword>
<protein>
    <recommendedName>
        <fullName evidence="5 6">Ribonuclease Y</fullName>
        <shortName evidence="5">RNase Y</shortName>
        <ecNumber evidence="5 6">3.1.-.-</ecNumber>
    </recommendedName>
</protein>
<evidence type="ECO:0000256" key="5">
    <source>
        <dbReference type="HAMAP-Rule" id="MF_00335"/>
    </source>
</evidence>
<dbReference type="Gene3D" id="3.30.310.210">
    <property type="match status" value="1"/>
</dbReference>
<dbReference type="AlphaFoldDB" id="A0A2M6WXD4"/>
<dbReference type="EC" id="3.1.-.-" evidence="5 6"/>
<evidence type="ECO:0000313" key="9">
    <source>
        <dbReference type="EMBL" id="PIT97386.1"/>
    </source>
</evidence>